<evidence type="ECO:0000313" key="1">
    <source>
        <dbReference type="EMBL" id="KKN29157.1"/>
    </source>
</evidence>
<protein>
    <submittedName>
        <fullName evidence="1">Uncharacterized protein</fullName>
    </submittedName>
</protein>
<proteinExistence type="predicted"/>
<comment type="caution">
    <text evidence="1">The sequence shown here is derived from an EMBL/GenBank/DDBJ whole genome shotgun (WGS) entry which is preliminary data.</text>
</comment>
<dbReference type="AlphaFoldDB" id="A0A0F9PWQ3"/>
<reference evidence="1" key="1">
    <citation type="journal article" date="2015" name="Nature">
        <title>Complex archaea that bridge the gap between prokaryotes and eukaryotes.</title>
        <authorList>
            <person name="Spang A."/>
            <person name="Saw J.H."/>
            <person name="Jorgensen S.L."/>
            <person name="Zaremba-Niedzwiedzka K."/>
            <person name="Martijn J."/>
            <person name="Lind A.E."/>
            <person name="van Eijk R."/>
            <person name="Schleper C."/>
            <person name="Guy L."/>
            <person name="Ettema T.J."/>
        </authorList>
    </citation>
    <scope>NUCLEOTIDE SEQUENCE</scope>
</reference>
<name>A0A0F9PWQ3_9ZZZZ</name>
<sequence length="100" mass="11615">MILRDSHGVRAIYHPCELCGTVRLVRLDGGKPRTLRCKKCARTFLADENGPRIRRMRLHAHEGRDPLNFNKNREEAKLQELADIKVALCELVDILDKWRP</sequence>
<accession>A0A0F9PWQ3</accession>
<organism evidence="1">
    <name type="scientific">marine sediment metagenome</name>
    <dbReference type="NCBI Taxonomy" id="412755"/>
    <lineage>
        <taxon>unclassified sequences</taxon>
        <taxon>metagenomes</taxon>
        <taxon>ecological metagenomes</taxon>
    </lineage>
</organism>
<dbReference type="EMBL" id="LAZR01002506">
    <property type="protein sequence ID" value="KKN29157.1"/>
    <property type="molecule type" value="Genomic_DNA"/>
</dbReference>
<gene>
    <name evidence="1" type="ORF">LCGC14_0847120</name>
</gene>